<dbReference type="PANTHER" id="PTHR33397:SF5">
    <property type="entry name" value="RNASE YUTE-RELATED"/>
    <property type="match status" value="1"/>
</dbReference>
<keyword evidence="4" id="KW-0378">Hydrolase</keyword>
<comment type="similarity">
    <text evidence="5">Belongs to the HepT RNase toxin family.</text>
</comment>
<keyword evidence="2" id="KW-1277">Toxin-antitoxin system</keyword>
<evidence type="ECO:0000313" key="7">
    <source>
        <dbReference type="Proteomes" id="UP000291831"/>
    </source>
</evidence>
<organism evidence="6 7">
    <name type="scientific">Candidatus Argoarchaeum ethanivorans</name>
    <dbReference type="NCBI Taxonomy" id="2608793"/>
    <lineage>
        <taxon>Archaea</taxon>
        <taxon>Methanobacteriati</taxon>
        <taxon>Methanobacteriota</taxon>
        <taxon>Stenosarchaea group</taxon>
        <taxon>Methanomicrobia</taxon>
        <taxon>Methanosarcinales</taxon>
        <taxon>Methanosarcinales incertae sedis</taxon>
        <taxon>GOM Arc I cluster</taxon>
        <taxon>Candidatus Argoarchaeum</taxon>
    </lineage>
</organism>
<dbReference type="GO" id="GO:0004540">
    <property type="term" value="F:RNA nuclease activity"/>
    <property type="evidence" value="ECO:0007669"/>
    <property type="project" value="InterPro"/>
</dbReference>
<dbReference type="Pfam" id="PF01934">
    <property type="entry name" value="HepT-like"/>
    <property type="match status" value="1"/>
</dbReference>
<proteinExistence type="inferred from homology"/>
<evidence type="ECO:0000256" key="1">
    <source>
        <dbReference type="ARBA" id="ARBA00022553"/>
    </source>
</evidence>
<dbReference type="InterPro" id="IPR037038">
    <property type="entry name" value="HepT-like_sf"/>
</dbReference>
<evidence type="ECO:0000256" key="5">
    <source>
        <dbReference type="ARBA" id="ARBA00024207"/>
    </source>
</evidence>
<dbReference type="Proteomes" id="UP000291831">
    <property type="component" value="Unassembled WGS sequence"/>
</dbReference>
<dbReference type="InterPro" id="IPR052379">
    <property type="entry name" value="Type_VII_TA_RNase"/>
</dbReference>
<sequence>MRRKRYLEKLEFFEDEVNFIAAHEVCDDVTARALLHSLQTCAEISMDVVAMLTKDAGLAVGDDYTNIEKLARESIIDVNEMKVLKEYNGVRNSIVHRYGTLDMKRVTEGLDEIDKIYQVVVKLAEIYERVSASND</sequence>
<evidence type="ECO:0008006" key="8">
    <source>
        <dbReference type="Google" id="ProtNLM"/>
    </source>
</evidence>
<dbReference type="PANTHER" id="PTHR33397">
    <property type="entry name" value="UPF0331 PROTEIN YUTE"/>
    <property type="match status" value="1"/>
</dbReference>
<reference evidence="7" key="1">
    <citation type="submission" date="2019-01" db="EMBL/GenBank/DDBJ databases">
        <title>Anaerobic oxidation of ethane by archaea from a marine hydrocarbon seep.</title>
        <authorList>
            <person name="Musat F."/>
        </authorList>
    </citation>
    <scope>NUCLEOTIDE SEQUENCE [LARGE SCALE GENOMIC DNA]</scope>
</reference>
<evidence type="ECO:0000256" key="4">
    <source>
        <dbReference type="ARBA" id="ARBA00022801"/>
    </source>
</evidence>
<evidence type="ECO:0000313" key="6">
    <source>
        <dbReference type="EMBL" id="RZB29532.1"/>
    </source>
</evidence>
<dbReference type="InterPro" id="IPR008201">
    <property type="entry name" value="HepT-like"/>
</dbReference>
<protein>
    <recommendedName>
        <fullName evidence="8">DUF86 domain-containing protein</fullName>
    </recommendedName>
</protein>
<evidence type="ECO:0000256" key="3">
    <source>
        <dbReference type="ARBA" id="ARBA00022722"/>
    </source>
</evidence>
<evidence type="ECO:0000256" key="2">
    <source>
        <dbReference type="ARBA" id="ARBA00022649"/>
    </source>
</evidence>
<comment type="caution">
    <text evidence="6">The sequence shown here is derived from an EMBL/GenBank/DDBJ whole genome shotgun (WGS) entry which is preliminary data.</text>
</comment>
<dbReference type="EMBL" id="RPGO01000025">
    <property type="protein sequence ID" value="RZB29532.1"/>
    <property type="molecule type" value="Genomic_DNA"/>
</dbReference>
<dbReference type="GO" id="GO:0016787">
    <property type="term" value="F:hydrolase activity"/>
    <property type="evidence" value="ECO:0007669"/>
    <property type="project" value="UniProtKB-KW"/>
</dbReference>
<dbReference type="Gene3D" id="1.20.120.580">
    <property type="entry name" value="bsu32300-like"/>
    <property type="match status" value="1"/>
</dbReference>
<name>A0A8B3S3H6_9EURY</name>
<dbReference type="GO" id="GO:0110001">
    <property type="term" value="C:toxin-antitoxin complex"/>
    <property type="evidence" value="ECO:0007669"/>
    <property type="project" value="InterPro"/>
</dbReference>
<accession>A0A8B3S3H6</accession>
<dbReference type="AlphaFoldDB" id="A0A8B3S3H6"/>
<keyword evidence="1" id="KW-0597">Phosphoprotein</keyword>
<gene>
    <name evidence="6" type="ORF">AEth_01043</name>
</gene>
<keyword evidence="3" id="KW-0540">Nuclease</keyword>